<dbReference type="GO" id="GO:0003677">
    <property type="term" value="F:DNA binding"/>
    <property type="evidence" value="ECO:0007669"/>
    <property type="project" value="InterPro"/>
</dbReference>
<evidence type="ECO:0000256" key="2">
    <source>
        <dbReference type="ARBA" id="ARBA00022649"/>
    </source>
</evidence>
<keyword evidence="2" id="KW-1277">Toxin-antitoxin system</keyword>
<comment type="similarity">
    <text evidence="1 3">Belongs to the PemK/MazF family.</text>
</comment>
<evidence type="ECO:0000256" key="3">
    <source>
        <dbReference type="PIRNR" id="PIRNR033490"/>
    </source>
</evidence>
<evidence type="ECO:0000313" key="5">
    <source>
        <dbReference type="Proteomes" id="UP000502677"/>
    </source>
</evidence>
<dbReference type="KEGG" id="lvi:G7068_13085"/>
<sequence>MNFGNRRLPTGFQVQRGEIRFVNFDPSLGSEANKRRPAVIVSNDHANTIAERLGRGVLTVVPLTTNTARVFPFHVFLEASETGLTQDSKAQAEQLRSVSIERIGKPVGKISTAQMYELDEALRLHLGL</sequence>
<dbReference type="PANTHER" id="PTHR33988:SF1">
    <property type="entry name" value="ENDORIBONUCLEASE MAZF7-RELATED"/>
    <property type="match status" value="1"/>
</dbReference>
<keyword evidence="3" id="KW-0255">Endonuclease</keyword>
<dbReference type="GO" id="GO:0016787">
    <property type="term" value="F:hydrolase activity"/>
    <property type="evidence" value="ECO:0007669"/>
    <property type="project" value="UniProtKB-KW"/>
</dbReference>
<dbReference type="Proteomes" id="UP000502677">
    <property type="component" value="Chromosome"/>
</dbReference>
<keyword evidence="3" id="KW-0378">Hydrolase</keyword>
<accession>A0A6G7XHS0</accession>
<keyword evidence="5" id="KW-1185">Reference proteome</keyword>
<dbReference type="InterPro" id="IPR003477">
    <property type="entry name" value="PemK-like"/>
</dbReference>
<dbReference type="AlphaFoldDB" id="A0A6G7XHS0"/>
<proteinExistence type="inferred from homology"/>
<reference evidence="4 5" key="1">
    <citation type="submission" date="2020-03" db="EMBL/GenBank/DDBJ databases">
        <title>Leucobacter sp. nov., isolated from beetles.</title>
        <authorList>
            <person name="Hyun D.-W."/>
            <person name="Bae J.-W."/>
        </authorList>
    </citation>
    <scope>NUCLEOTIDE SEQUENCE [LARGE SCALE GENOMIC DNA]</scope>
    <source>
        <strain evidence="4 5">HDW9C</strain>
    </source>
</reference>
<keyword evidence="3" id="KW-0540">Nuclease</keyword>
<dbReference type="EC" id="3.1.-.-" evidence="3"/>
<dbReference type="PIRSF" id="PIRSF033490">
    <property type="entry name" value="MazF"/>
    <property type="match status" value="1"/>
</dbReference>
<protein>
    <recommendedName>
        <fullName evidence="3">mRNA interferase</fullName>
        <ecNumber evidence="3">3.1.-.-</ecNumber>
    </recommendedName>
</protein>
<dbReference type="GO" id="GO:0016075">
    <property type="term" value="P:rRNA catabolic process"/>
    <property type="evidence" value="ECO:0007669"/>
    <property type="project" value="TreeGrafter"/>
</dbReference>
<dbReference type="GO" id="GO:0004521">
    <property type="term" value="F:RNA endonuclease activity"/>
    <property type="evidence" value="ECO:0007669"/>
    <property type="project" value="TreeGrafter"/>
</dbReference>
<dbReference type="SUPFAM" id="SSF50118">
    <property type="entry name" value="Cell growth inhibitor/plasmid maintenance toxic component"/>
    <property type="match status" value="1"/>
</dbReference>
<dbReference type="InterPro" id="IPR011067">
    <property type="entry name" value="Plasmid_toxin/cell-grow_inhib"/>
</dbReference>
<dbReference type="GO" id="GO:0006402">
    <property type="term" value="P:mRNA catabolic process"/>
    <property type="evidence" value="ECO:0007669"/>
    <property type="project" value="TreeGrafter"/>
</dbReference>
<name>A0A6G7XHS0_9MICO</name>
<organism evidence="4 5">
    <name type="scientific">Leucobacter viscericola</name>
    <dbReference type="NCBI Taxonomy" id="2714935"/>
    <lineage>
        <taxon>Bacteria</taxon>
        <taxon>Bacillati</taxon>
        <taxon>Actinomycetota</taxon>
        <taxon>Actinomycetes</taxon>
        <taxon>Micrococcales</taxon>
        <taxon>Microbacteriaceae</taxon>
        <taxon>Leucobacter</taxon>
    </lineage>
</organism>
<comment type="function">
    <text evidence="3">Toxic component of a type II toxin-antitoxin (TA) system.</text>
</comment>
<evidence type="ECO:0000313" key="4">
    <source>
        <dbReference type="EMBL" id="QIK64026.1"/>
    </source>
</evidence>
<evidence type="ECO:0000256" key="1">
    <source>
        <dbReference type="ARBA" id="ARBA00007521"/>
    </source>
</evidence>
<dbReference type="PANTHER" id="PTHR33988">
    <property type="entry name" value="ENDORIBONUCLEASE MAZF-RELATED"/>
    <property type="match status" value="1"/>
</dbReference>
<dbReference type="Gene3D" id="2.30.30.110">
    <property type="match status" value="1"/>
</dbReference>
<gene>
    <name evidence="4" type="ORF">G7068_13085</name>
</gene>
<dbReference type="Pfam" id="PF02452">
    <property type="entry name" value="PemK_toxin"/>
    <property type="match status" value="1"/>
</dbReference>
<dbReference type="EMBL" id="CP049863">
    <property type="protein sequence ID" value="QIK64026.1"/>
    <property type="molecule type" value="Genomic_DNA"/>
</dbReference>